<protein>
    <recommendedName>
        <fullName evidence="2">Fas-associated factor 1/2-like UAS domain-containing protein</fullName>
    </recommendedName>
</protein>
<dbReference type="AlphaFoldDB" id="A0A8J4TRU2"/>
<evidence type="ECO:0000256" key="1">
    <source>
        <dbReference type="SAM" id="MobiDB-lite"/>
    </source>
</evidence>
<reference evidence="3" key="1">
    <citation type="submission" date="2019-05" db="EMBL/GenBank/DDBJ databases">
        <title>Annotation for the trematode Paragonimus heterotremus.</title>
        <authorList>
            <person name="Choi Y.-J."/>
        </authorList>
    </citation>
    <scope>NUCLEOTIDE SEQUENCE</scope>
    <source>
        <strain evidence="3">LC</strain>
    </source>
</reference>
<gene>
    <name evidence="3" type="ORF">PHET_01185</name>
</gene>
<feature type="compositionally biased region" description="Polar residues" evidence="1">
    <location>
        <begin position="420"/>
        <end position="430"/>
    </location>
</feature>
<accession>A0A8J4TRU2</accession>
<dbReference type="EMBL" id="LUCH01000392">
    <property type="protein sequence ID" value="KAF5405269.1"/>
    <property type="molecule type" value="Genomic_DNA"/>
</dbReference>
<feature type="region of interest" description="Disordered" evidence="1">
    <location>
        <begin position="407"/>
        <end position="464"/>
    </location>
</feature>
<comment type="caution">
    <text evidence="3">The sequence shown here is derived from an EMBL/GenBank/DDBJ whole genome shotgun (WGS) entry which is preliminary data.</text>
</comment>
<feature type="compositionally biased region" description="Basic and acidic residues" evidence="1">
    <location>
        <begin position="178"/>
        <end position="193"/>
    </location>
</feature>
<dbReference type="OrthoDB" id="6246443at2759"/>
<dbReference type="Gene3D" id="3.40.30.10">
    <property type="entry name" value="Glutaredoxin"/>
    <property type="match status" value="2"/>
</dbReference>
<feature type="region of interest" description="Disordered" evidence="1">
    <location>
        <begin position="173"/>
        <end position="198"/>
    </location>
</feature>
<keyword evidence="4" id="KW-1185">Reference proteome</keyword>
<dbReference type="Proteomes" id="UP000748531">
    <property type="component" value="Unassembled WGS sequence"/>
</dbReference>
<sequence>MPKNSFVKCKLLSQNKSHLDLTNESNMLAPVAAHDDLPSESITYTIDGLNISETSALDRYISKIHCNLDSRYQIPGALALELRKPQHLIQTKPINGKKSIANLAYPTSSQLCSSILKEELLTQTDPSKKTQQIETKEWPNLLTSEDQAALTQQFCVDFYHRYCTALDDLLDPDPSNSRVEKNNSDRKPPDPLGERVSATHEVQNKPLCPFFYTGSLSEAVKLCERPPGRPWPVVLLYLHHEESPHTRRFVQDILCSLYDNNRDEIQIADATTPMVTVPNVVITTRNETDSVSKNDCERLIHSATIPKVTSTSSLGQMPPPPNSLCTKVESVPTTTPCKSRLSNPTLGRVRSQQGGCDRAKVDKSIHKSLFRVASNVSIHLADSQAGSMNDHVGITSKLSSCSRVKSYVKPNGSKIPKPTKSASNKETNNAARKPVFPDQNCPNDQGEDMQPESTGSDGGINYGVDNITAETEERTWVTNPMDDGKAYSTVYKSKSFRGLLLERSAGLVPWNCTLPRMRAYLLSAFAATRLSQWLKEWQKPYDYPVLVAVGRTAEREVVCSQLKGASATRISALHWLNEVTLAHFSNYRRMTIPTCPERSEAHTITPPNIMSPLAGDACGQMNVPLDNLAQQPNPITPIITSGRTTAVTGELTEHTFTSLPHIRQSQNERNISSRMQQTKVVLSTACPEEIVYRVTKTPQQQEGPLSFLFEQCVEKPSERFREQLQQVQTSKCHLGFKLANASMERILNVEFLRNLGIDLQEPMGENWVEPSKKSVQQLLVAVLCKMNGFKQVPSRQRENAVTPTVTESMGYFSRETEFTEKKPSKISEASYKADQTFGCQTSHPNDHDGLRSTLSKYANNEPPLTSTKFYEEFKRHFVLDFPSTPPFLLGRLQTAVLRSIDIMQSQQTSPLLIYLHDSHAFGAVHFVANVLCSRRFSSKLFDHGLYIWPLDVTDVSKNATVITEARYCTKLLVKCHQPDPVNGITKVVEEQLRQRSRVKSWSLMPTKPLRHSKRCLPQRTENFGHLKMTSANNVGSSNKIAEVDWKATGSLESAEKLLQYFEGHPANETFGHIFKIPILPTLVNVYYTNKMFCITHILLPSATTKEAMSWLSSVLKFFNRMKPRAG</sequence>
<name>A0A8J4TRU2_9TREM</name>
<evidence type="ECO:0000313" key="4">
    <source>
        <dbReference type="Proteomes" id="UP000748531"/>
    </source>
</evidence>
<evidence type="ECO:0000313" key="3">
    <source>
        <dbReference type="EMBL" id="KAF5405269.1"/>
    </source>
</evidence>
<organism evidence="3 4">
    <name type="scientific">Paragonimus heterotremus</name>
    <dbReference type="NCBI Taxonomy" id="100268"/>
    <lineage>
        <taxon>Eukaryota</taxon>
        <taxon>Metazoa</taxon>
        <taxon>Spiralia</taxon>
        <taxon>Lophotrochozoa</taxon>
        <taxon>Platyhelminthes</taxon>
        <taxon>Trematoda</taxon>
        <taxon>Digenea</taxon>
        <taxon>Plagiorchiida</taxon>
        <taxon>Troglotremata</taxon>
        <taxon>Troglotrematidae</taxon>
        <taxon>Paragonimus</taxon>
    </lineage>
</organism>
<feature type="domain" description="Fas-associated factor 1/2-like UAS" evidence="2">
    <location>
        <begin position="869"/>
        <end position="966"/>
    </location>
</feature>
<evidence type="ECO:0000259" key="2">
    <source>
        <dbReference type="Pfam" id="PF21021"/>
    </source>
</evidence>
<proteinExistence type="predicted"/>
<dbReference type="Pfam" id="PF21021">
    <property type="entry name" value="FAF1"/>
    <property type="match status" value="1"/>
</dbReference>
<dbReference type="InterPro" id="IPR049483">
    <property type="entry name" value="FAF1_2-like_UAS"/>
</dbReference>